<dbReference type="RefSeq" id="WP_094090936.1">
    <property type="nucleotide sequence ID" value="NZ_CP016397.1"/>
</dbReference>
<feature type="transmembrane region" description="Helical" evidence="6">
    <location>
        <begin position="152"/>
        <end position="174"/>
    </location>
</feature>
<keyword evidence="4 6" id="KW-1133">Transmembrane helix</keyword>
<dbReference type="Proteomes" id="UP000201728">
    <property type="component" value="Chromosome"/>
</dbReference>
<feature type="transmembrane region" description="Helical" evidence="6">
    <location>
        <begin position="287"/>
        <end position="310"/>
    </location>
</feature>
<dbReference type="PANTHER" id="PTHR39087">
    <property type="entry name" value="UPF0104 MEMBRANE PROTEIN MJ1595"/>
    <property type="match status" value="1"/>
</dbReference>
<dbReference type="NCBIfam" id="TIGR00374">
    <property type="entry name" value="flippase-like domain"/>
    <property type="match status" value="1"/>
</dbReference>
<feature type="transmembrane region" description="Helical" evidence="6">
    <location>
        <begin position="7"/>
        <end position="25"/>
    </location>
</feature>
<evidence type="ECO:0000256" key="5">
    <source>
        <dbReference type="ARBA" id="ARBA00023136"/>
    </source>
</evidence>
<feature type="transmembrane region" description="Helical" evidence="6">
    <location>
        <begin position="72"/>
        <end position="91"/>
    </location>
</feature>
<evidence type="ECO:0000313" key="7">
    <source>
        <dbReference type="EMBL" id="ASQ45931.1"/>
    </source>
</evidence>
<evidence type="ECO:0000256" key="2">
    <source>
        <dbReference type="ARBA" id="ARBA00022475"/>
    </source>
</evidence>
<dbReference type="PANTHER" id="PTHR39087:SF2">
    <property type="entry name" value="UPF0104 MEMBRANE PROTEIN MJ1595"/>
    <property type="match status" value="1"/>
</dbReference>
<dbReference type="InterPro" id="IPR022791">
    <property type="entry name" value="L-PG_synthase/AglD"/>
</dbReference>
<evidence type="ECO:0000256" key="1">
    <source>
        <dbReference type="ARBA" id="ARBA00004651"/>
    </source>
</evidence>
<organism evidence="7 8">
    <name type="scientific">Legionella clemsonensis</name>
    <dbReference type="NCBI Taxonomy" id="1867846"/>
    <lineage>
        <taxon>Bacteria</taxon>
        <taxon>Pseudomonadati</taxon>
        <taxon>Pseudomonadota</taxon>
        <taxon>Gammaproteobacteria</taxon>
        <taxon>Legionellales</taxon>
        <taxon>Legionellaceae</taxon>
        <taxon>Legionella</taxon>
    </lineage>
</organism>
<feature type="transmembrane region" description="Helical" evidence="6">
    <location>
        <begin position="41"/>
        <end position="65"/>
    </location>
</feature>
<keyword evidence="8" id="KW-1185">Reference proteome</keyword>
<comment type="subcellular location">
    <subcellularLocation>
        <location evidence="1">Cell membrane</location>
        <topology evidence="1">Multi-pass membrane protein</topology>
    </subcellularLocation>
</comment>
<dbReference type="AlphaFoldDB" id="A0A222P281"/>
<feature type="transmembrane region" description="Helical" evidence="6">
    <location>
        <begin position="245"/>
        <end position="267"/>
    </location>
</feature>
<dbReference type="EMBL" id="CP016397">
    <property type="protein sequence ID" value="ASQ45931.1"/>
    <property type="molecule type" value="Genomic_DNA"/>
</dbReference>
<proteinExistence type="predicted"/>
<keyword evidence="2" id="KW-1003">Cell membrane</keyword>
<evidence type="ECO:0000256" key="6">
    <source>
        <dbReference type="SAM" id="Phobius"/>
    </source>
</evidence>
<gene>
    <name evidence="7" type="ORF">clem_06880</name>
</gene>
<keyword evidence="3 6" id="KW-0812">Transmembrane</keyword>
<dbReference type="GO" id="GO:0005886">
    <property type="term" value="C:plasma membrane"/>
    <property type="evidence" value="ECO:0007669"/>
    <property type="project" value="UniProtKB-SubCell"/>
</dbReference>
<reference evidence="8" key="1">
    <citation type="submission" date="2016-07" db="EMBL/GenBank/DDBJ databases">
        <authorList>
            <person name="Florea S."/>
            <person name="Webb J.S."/>
            <person name="Jaromczyk J."/>
            <person name="Schardl C.L."/>
        </authorList>
    </citation>
    <scope>NUCLEOTIDE SEQUENCE [LARGE SCALE GENOMIC DNA]</scope>
    <source>
        <strain evidence="8">CDC-D5610</strain>
    </source>
</reference>
<evidence type="ECO:0000256" key="4">
    <source>
        <dbReference type="ARBA" id="ARBA00022989"/>
    </source>
</evidence>
<feature type="transmembrane region" description="Helical" evidence="6">
    <location>
        <begin position="211"/>
        <end position="238"/>
    </location>
</feature>
<name>A0A222P281_9GAMM</name>
<protein>
    <submittedName>
        <fullName evidence="7">Uncharacterized protein</fullName>
    </submittedName>
</protein>
<dbReference type="OrthoDB" id="9814270at2"/>
<dbReference type="Pfam" id="PF03706">
    <property type="entry name" value="LPG_synthase_TM"/>
    <property type="match status" value="1"/>
</dbReference>
<evidence type="ECO:0000256" key="3">
    <source>
        <dbReference type="ARBA" id="ARBA00022692"/>
    </source>
</evidence>
<feature type="transmembrane region" description="Helical" evidence="6">
    <location>
        <begin position="128"/>
        <end position="145"/>
    </location>
</feature>
<keyword evidence="5 6" id="KW-0472">Membrane</keyword>
<evidence type="ECO:0000313" key="8">
    <source>
        <dbReference type="Proteomes" id="UP000201728"/>
    </source>
</evidence>
<sequence length="324" mass="36454">MKLKINKWIIGFLLLITIILIYFQFTELSNFIQLVQRINPFWFILALLFQGGTYGALAGVWWIALWRLHQKISFLNLILLSLSQLFVNQTIPSSGLSGTTLVTQYLLQHNISKKSVAFAVTLNVFSRQIAYFLAFILAIIILWLHQSLGKALIILTIIFTSTMIFIFIAAIYLWTHIRNKALPGFLEKFELLKSFVSAIKKLHPKMLLQPIVSIPAICLQGAIFLFDALTLWMVLLALNTHLDFVLIFAVQVIAQAVGSIALIPGGLGVFEGSMTGMLYALGLPLESALAATILFRGLTYWLPMIPGFMITHKKLKPSQFGKRK</sequence>
<dbReference type="KEGG" id="lcd:clem_06880"/>
<accession>A0A222P281</accession>